<dbReference type="KEGG" id="amc:MADE_1014760"/>
<evidence type="ECO:0000313" key="2">
    <source>
        <dbReference type="Proteomes" id="UP000001870"/>
    </source>
</evidence>
<organism evidence="1 2">
    <name type="scientific">Alteromonas mediterranea (strain DSM 17117 / CIP 110805 / LMG 28347 / Deep ecotype)</name>
    <dbReference type="NCBI Taxonomy" id="1774373"/>
    <lineage>
        <taxon>Bacteria</taxon>
        <taxon>Pseudomonadati</taxon>
        <taxon>Pseudomonadota</taxon>
        <taxon>Gammaproteobacteria</taxon>
        <taxon>Alteromonadales</taxon>
        <taxon>Alteromonadaceae</taxon>
        <taxon>Alteromonas/Salinimonas group</taxon>
        <taxon>Alteromonas</taxon>
    </lineage>
</organism>
<dbReference type="EMBL" id="CP001103">
    <property type="protein sequence ID" value="AEA99086.1"/>
    <property type="molecule type" value="Genomic_DNA"/>
</dbReference>
<proteinExistence type="predicted"/>
<accession>F2GCD0</accession>
<dbReference type="AlphaFoldDB" id="F2GCD0"/>
<reference evidence="1 2" key="1">
    <citation type="journal article" date="2008" name="ISME J.">
        <title>Comparative genomics of two ecotypes of the marine planktonic copiotroph Alteromonas macleodii suggests alternative lifestyles associated with different kinds of particulate organic matter.</title>
        <authorList>
            <person name="Ivars-Martinez E."/>
            <person name="Martin-Cuadrado A.B."/>
            <person name="D'Auria G."/>
            <person name="Mira A."/>
            <person name="Ferriera S."/>
            <person name="Johnson J."/>
            <person name="Friedman R."/>
            <person name="Rodriguez-Valera F."/>
        </authorList>
    </citation>
    <scope>NUCLEOTIDE SEQUENCE [LARGE SCALE GENOMIC DNA]</scope>
    <source>
        <strain evidence="2">DSM 17117 / CIP 110805 / LMG 28347 / Deep ecotype</strain>
    </source>
</reference>
<protein>
    <submittedName>
        <fullName evidence="1">Uncharacterized protein</fullName>
    </submittedName>
</protein>
<keyword evidence="2" id="KW-1185">Reference proteome</keyword>
<gene>
    <name evidence="1" type="ordered locus">MADE_1014760</name>
</gene>
<dbReference type="RefSeq" id="WP_012519378.1">
    <property type="nucleotide sequence ID" value="NC_011138.3"/>
</dbReference>
<name>F2GCD0_ALTMD</name>
<dbReference type="HOGENOM" id="CLU_2462303_0_0_6"/>
<sequence length="88" mass="9998">MIKLFSYEGTVEFASDAGVNTDETQPNYAFLIAFSTDEDIYGNHTTRLDIEYKRTNALITKLHGKQLECGECSTNLGEICKVKKRSQW</sequence>
<dbReference type="Proteomes" id="UP000001870">
    <property type="component" value="Chromosome"/>
</dbReference>
<reference evidence="1 2" key="2">
    <citation type="journal article" date="2015" name="Antonie Van Leeuwenhoek">
        <title>Ecophysiological diversity of a novel member of the genus Alteromonas, and description of Alteromonas mediterranea sp. nov.</title>
        <authorList>
            <person name="Ivanova E.P."/>
            <person name="Lopez-Perez M."/>
            <person name="Zabalos M."/>
            <person name="Nguyen S.H."/>
            <person name="Webb H.K."/>
            <person name="Ryan J."/>
            <person name="Lagutin K."/>
            <person name="Vyssotski M."/>
            <person name="Crawford R.J."/>
            <person name="Rodriguez-Valera F."/>
        </authorList>
    </citation>
    <scope>NUCLEOTIDE SEQUENCE [LARGE SCALE GENOMIC DNA]</scope>
    <source>
        <strain evidence="2">DSM 17117 / CIP 110805 / LMG 28347 / Deep ecotype</strain>
    </source>
</reference>
<evidence type="ECO:0000313" key="1">
    <source>
        <dbReference type="EMBL" id="AEA99086.1"/>
    </source>
</evidence>